<evidence type="ECO:0000256" key="4">
    <source>
        <dbReference type="ARBA" id="ARBA00023136"/>
    </source>
</evidence>
<feature type="transmembrane region" description="Helical" evidence="5">
    <location>
        <begin position="21"/>
        <end position="39"/>
    </location>
</feature>
<keyword evidence="7" id="KW-1185">Reference proteome</keyword>
<feature type="transmembrane region" description="Helical" evidence="5">
    <location>
        <begin position="262"/>
        <end position="279"/>
    </location>
</feature>
<protein>
    <submittedName>
        <fullName evidence="6">C4-dicarboxylate ABC transporter</fullName>
    </submittedName>
</protein>
<comment type="caution">
    <text evidence="6">The sequence shown here is derived from an EMBL/GenBank/DDBJ whole genome shotgun (WGS) entry which is preliminary data.</text>
</comment>
<feature type="transmembrane region" description="Helical" evidence="5">
    <location>
        <begin position="51"/>
        <end position="69"/>
    </location>
</feature>
<feature type="transmembrane region" description="Helical" evidence="5">
    <location>
        <begin position="232"/>
        <end position="250"/>
    </location>
</feature>
<proteinExistence type="predicted"/>
<evidence type="ECO:0000256" key="3">
    <source>
        <dbReference type="ARBA" id="ARBA00022989"/>
    </source>
</evidence>
<organism evidence="6 7">
    <name type="scientific">Rhodosalinus halophilus</name>
    <dbReference type="NCBI Taxonomy" id="2259333"/>
    <lineage>
        <taxon>Bacteria</taxon>
        <taxon>Pseudomonadati</taxon>
        <taxon>Pseudomonadota</taxon>
        <taxon>Alphaproteobacteria</taxon>
        <taxon>Rhodobacterales</taxon>
        <taxon>Paracoccaceae</taxon>
        <taxon>Rhodosalinus</taxon>
    </lineage>
</organism>
<feature type="transmembrane region" description="Helical" evidence="5">
    <location>
        <begin position="149"/>
        <end position="168"/>
    </location>
</feature>
<dbReference type="RefSeq" id="WP_113289391.1">
    <property type="nucleotide sequence ID" value="NZ_QNTQ01000008.1"/>
</dbReference>
<accession>A0A365U9Z0</accession>
<dbReference type="PANTHER" id="PTHR37955:SF1">
    <property type="entry name" value="DEP DOMAIN-CONTAINING PROTEIN"/>
    <property type="match status" value="1"/>
</dbReference>
<dbReference type="GO" id="GO:0005886">
    <property type="term" value="C:plasma membrane"/>
    <property type="evidence" value="ECO:0007669"/>
    <property type="project" value="TreeGrafter"/>
</dbReference>
<dbReference type="AlphaFoldDB" id="A0A365U9Z0"/>
<dbReference type="InterPro" id="IPR038665">
    <property type="entry name" value="Voltage-dep_anion_channel_sf"/>
</dbReference>
<sequence length="325" mass="34662">MQDTVAETGQTDRLENFPISFFAMVMGLMGLSLALHAGSVPWPGLARASEAVLWIAVAVFAGIAALYALKALRHPGAVAWEWNHPVRIAFFPAVSISLLLIATGLIASKPAAAHVVWWVGVAGQAVLTLAVVSGWIGHRSFQVGHLTPAWFIPAVGNVIVPVAGVPLGHPEVSWLFFSAGLIFWVILLTLVFNRLVFHDPVPARLFPTLVILIAPPAVAYLAWVQLIGGLDPFARVMLNAAYVFAALVAIQAPQLFRLPFALSFWALSFPIAALAIASFRHGALADSPAHVRIGTAALALLAAVVVGLLWRTARAALRGEICRPE</sequence>
<feature type="transmembrane region" description="Helical" evidence="5">
    <location>
        <begin position="291"/>
        <end position="310"/>
    </location>
</feature>
<dbReference type="Proteomes" id="UP000253370">
    <property type="component" value="Unassembled WGS sequence"/>
</dbReference>
<dbReference type="GO" id="GO:0046583">
    <property type="term" value="F:monoatomic cation efflux transmembrane transporter activity"/>
    <property type="evidence" value="ECO:0007669"/>
    <property type="project" value="TreeGrafter"/>
</dbReference>
<evidence type="ECO:0000256" key="2">
    <source>
        <dbReference type="ARBA" id="ARBA00022692"/>
    </source>
</evidence>
<keyword evidence="2 5" id="KW-0812">Transmembrane</keyword>
<feature type="transmembrane region" description="Helical" evidence="5">
    <location>
        <begin position="174"/>
        <end position="193"/>
    </location>
</feature>
<gene>
    <name evidence="6" type="ORF">DRV85_10405</name>
</gene>
<dbReference type="CDD" id="cd09323">
    <property type="entry name" value="TDT_SLAC1_like"/>
    <property type="match status" value="1"/>
</dbReference>
<dbReference type="EMBL" id="QNTQ01000008">
    <property type="protein sequence ID" value="RBI85064.1"/>
    <property type="molecule type" value="Genomic_DNA"/>
</dbReference>
<comment type="subcellular location">
    <subcellularLocation>
        <location evidence="1">Membrane</location>
        <topology evidence="1">Multi-pass membrane protein</topology>
    </subcellularLocation>
</comment>
<feature type="transmembrane region" description="Helical" evidence="5">
    <location>
        <begin position="89"/>
        <end position="109"/>
    </location>
</feature>
<dbReference type="Pfam" id="PF03595">
    <property type="entry name" value="SLAC1"/>
    <property type="match status" value="1"/>
</dbReference>
<evidence type="ECO:0000313" key="6">
    <source>
        <dbReference type="EMBL" id="RBI85064.1"/>
    </source>
</evidence>
<reference evidence="6 7" key="1">
    <citation type="submission" date="2018-07" db="EMBL/GenBank/DDBJ databases">
        <title>Rhodosalinus sp. strain E84T genomic sequence and assembly.</title>
        <authorList>
            <person name="Liu Z.-W."/>
            <person name="Lu D.-C."/>
        </authorList>
    </citation>
    <scope>NUCLEOTIDE SEQUENCE [LARGE SCALE GENOMIC DNA]</scope>
    <source>
        <strain evidence="6 7">E84</strain>
    </source>
</reference>
<dbReference type="InterPro" id="IPR052951">
    <property type="entry name" value="Tellurite_res_ion_channel"/>
</dbReference>
<dbReference type="OrthoDB" id="958273at2"/>
<evidence type="ECO:0000256" key="1">
    <source>
        <dbReference type="ARBA" id="ARBA00004141"/>
    </source>
</evidence>
<keyword evidence="3 5" id="KW-1133">Transmembrane helix</keyword>
<keyword evidence="4 5" id="KW-0472">Membrane</keyword>
<dbReference type="InterPro" id="IPR004695">
    <property type="entry name" value="SLAC1/Mae1/Ssu1/TehA"/>
</dbReference>
<evidence type="ECO:0000256" key="5">
    <source>
        <dbReference type="SAM" id="Phobius"/>
    </source>
</evidence>
<feature type="transmembrane region" description="Helical" evidence="5">
    <location>
        <begin position="205"/>
        <end position="226"/>
    </location>
</feature>
<dbReference type="Gene3D" id="1.50.10.150">
    <property type="entry name" value="Voltage-dependent anion channel"/>
    <property type="match status" value="1"/>
</dbReference>
<name>A0A365U9Z0_9RHOB</name>
<feature type="transmembrane region" description="Helical" evidence="5">
    <location>
        <begin position="115"/>
        <end position="137"/>
    </location>
</feature>
<dbReference type="PANTHER" id="PTHR37955">
    <property type="entry name" value="TELLURITE RESISTANCE PROTEIN TEHA"/>
    <property type="match status" value="1"/>
</dbReference>
<evidence type="ECO:0000313" key="7">
    <source>
        <dbReference type="Proteomes" id="UP000253370"/>
    </source>
</evidence>